<dbReference type="PANTHER" id="PTHR33695">
    <property type="entry name" value="LIPOPROTEIN SIGNAL PEPTIDASE"/>
    <property type="match status" value="1"/>
</dbReference>
<evidence type="ECO:0000256" key="9">
    <source>
        <dbReference type="HAMAP-Rule" id="MF_00161"/>
    </source>
</evidence>
<evidence type="ECO:0000256" key="1">
    <source>
        <dbReference type="ARBA" id="ARBA00006139"/>
    </source>
</evidence>
<dbReference type="PANTHER" id="PTHR33695:SF1">
    <property type="entry name" value="LIPOPROTEIN SIGNAL PEPTIDASE"/>
    <property type="match status" value="1"/>
</dbReference>
<feature type="transmembrane region" description="Helical" evidence="9">
    <location>
        <begin position="89"/>
        <end position="107"/>
    </location>
</feature>
<dbReference type="EMBL" id="JACRSX010000003">
    <property type="protein sequence ID" value="MBC8561780.1"/>
    <property type="molecule type" value="Genomic_DNA"/>
</dbReference>
<dbReference type="PRINTS" id="PR00781">
    <property type="entry name" value="LIPOSIGPTASE"/>
</dbReference>
<feature type="active site" evidence="9">
    <location>
        <position position="117"/>
    </location>
</feature>
<comment type="similarity">
    <text evidence="1 9 11">Belongs to the peptidase A8 family.</text>
</comment>
<evidence type="ECO:0000256" key="2">
    <source>
        <dbReference type="ARBA" id="ARBA00022475"/>
    </source>
</evidence>
<organism evidence="12 13">
    <name type="scientific">Jutongia huaianensis</name>
    <dbReference type="NCBI Taxonomy" id="2763668"/>
    <lineage>
        <taxon>Bacteria</taxon>
        <taxon>Bacillati</taxon>
        <taxon>Bacillota</taxon>
        <taxon>Clostridia</taxon>
        <taxon>Lachnospirales</taxon>
        <taxon>Lachnospiraceae</taxon>
        <taxon>Jutongia</taxon>
    </lineage>
</organism>
<dbReference type="Proteomes" id="UP000606193">
    <property type="component" value="Unassembled WGS sequence"/>
</dbReference>
<keyword evidence="5 9" id="KW-0064">Aspartyl protease</keyword>
<evidence type="ECO:0000313" key="13">
    <source>
        <dbReference type="Proteomes" id="UP000606193"/>
    </source>
</evidence>
<keyword evidence="7 9" id="KW-1133">Transmembrane helix</keyword>
<evidence type="ECO:0000256" key="7">
    <source>
        <dbReference type="ARBA" id="ARBA00022989"/>
    </source>
</evidence>
<feature type="transmembrane region" description="Helical" evidence="9">
    <location>
        <begin position="62"/>
        <end position="80"/>
    </location>
</feature>
<sequence length="162" mass="18249">MKKYIKGILLFLVLFGLDQWSKYAADTCLQGHEAKKVIGDVFVLQYLKNYGAAFGILQNKQIFLVILTAVILAAIIYILIKTPDTVHYLPVRFFGIMLAAGAVGNMYDRIVHGYVIDFLYAKVIDFPIFNVADCYVVVSAVVLAILIGFVYQESDLEVYHKK</sequence>
<keyword evidence="3 9" id="KW-0645">Protease</keyword>
<evidence type="ECO:0000256" key="11">
    <source>
        <dbReference type="RuleBase" id="RU004181"/>
    </source>
</evidence>
<keyword evidence="13" id="KW-1185">Reference proteome</keyword>
<dbReference type="RefSeq" id="WP_118676922.1">
    <property type="nucleotide sequence ID" value="NZ_JACRSX010000003.1"/>
</dbReference>
<dbReference type="GO" id="GO:0004190">
    <property type="term" value="F:aspartic-type endopeptidase activity"/>
    <property type="evidence" value="ECO:0007669"/>
    <property type="project" value="UniProtKB-EC"/>
</dbReference>
<keyword evidence="8 9" id="KW-0472">Membrane</keyword>
<reference evidence="12 13" key="1">
    <citation type="submission" date="2020-08" db="EMBL/GenBank/DDBJ databases">
        <title>Genome public.</title>
        <authorList>
            <person name="Liu C."/>
            <person name="Sun Q."/>
        </authorList>
    </citation>
    <scope>NUCLEOTIDE SEQUENCE [LARGE SCALE GENOMIC DNA]</scope>
    <source>
        <strain evidence="12 13">NSJ-37</strain>
    </source>
</reference>
<protein>
    <recommendedName>
        <fullName evidence="9">Lipoprotein signal peptidase</fullName>
        <ecNumber evidence="9">3.4.23.36</ecNumber>
    </recommendedName>
    <alternativeName>
        <fullName evidence="9">Prolipoprotein signal peptidase</fullName>
    </alternativeName>
    <alternativeName>
        <fullName evidence="9">Signal peptidase II</fullName>
        <shortName evidence="9">SPase II</shortName>
    </alternativeName>
</protein>
<dbReference type="Pfam" id="PF01252">
    <property type="entry name" value="Peptidase_A8"/>
    <property type="match status" value="1"/>
</dbReference>
<dbReference type="NCBIfam" id="TIGR00077">
    <property type="entry name" value="lspA"/>
    <property type="match status" value="1"/>
</dbReference>
<dbReference type="EC" id="3.4.23.36" evidence="9"/>
<proteinExistence type="inferred from homology"/>
<evidence type="ECO:0000256" key="5">
    <source>
        <dbReference type="ARBA" id="ARBA00022750"/>
    </source>
</evidence>
<name>A0ABR7MZH2_9FIRM</name>
<dbReference type="HAMAP" id="MF_00161">
    <property type="entry name" value="LspA"/>
    <property type="match status" value="1"/>
</dbReference>
<accession>A0ABR7MZH2</accession>
<keyword evidence="6 9" id="KW-0378">Hydrolase</keyword>
<evidence type="ECO:0000256" key="8">
    <source>
        <dbReference type="ARBA" id="ARBA00023136"/>
    </source>
</evidence>
<comment type="catalytic activity">
    <reaction evidence="9 10">
        <text>Release of signal peptides from bacterial membrane prolipoproteins. Hydrolyzes -Xaa-Yaa-Zaa-|-(S,diacylglyceryl)Cys-, in which Xaa is hydrophobic (preferably Leu), and Yaa (Ala or Ser) and Zaa (Gly or Ala) have small, neutral side chains.</text>
        <dbReference type="EC" id="3.4.23.36"/>
    </reaction>
</comment>
<comment type="subcellular location">
    <subcellularLocation>
        <location evidence="9">Cell membrane</location>
        <topology evidence="9">Multi-pass membrane protein</topology>
    </subcellularLocation>
</comment>
<evidence type="ECO:0000256" key="10">
    <source>
        <dbReference type="RuleBase" id="RU000594"/>
    </source>
</evidence>
<gene>
    <name evidence="9 12" type="primary">lspA</name>
    <name evidence="12" type="ORF">H8704_03910</name>
</gene>
<evidence type="ECO:0000256" key="3">
    <source>
        <dbReference type="ARBA" id="ARBA00022670"/>
    </source>
</evidence>
<keyword evidence="4 9" id="KW-0812">Transmembrane</keyword>
<evidence type="ECO:0000313" key="12">
    <source>
        <dbReference type="EMBL" id="MBC8561780.1"/>
    </source>
</evidence>
<evidence type="ECO:0000256" key="4">
    <source>
        <dbReference type="ARBA" id="ARBA00022692"/>
    </source>
</evidence>
<feature type="transmembrane region" description="Helical" evidence="9">
    <location>
        <begin position="127"/>
        <end position="151"/>
    </location>
</feature>
<dbReference type="PROSITE" id="PS00855">
    <property type="entry name" value="SPASE_II"/>
    <property type="match status" value="1"/>
</dbReference>
<dbReference type="InterPro" id="IPR001872">
    <property type="entry name" value="Peptidase_A8"/>
</dbReference>
<keyword evidence="2 9" id="KW-1003">Cell membrane</keyword>
<comment type="function">
    <text evidence="9 10">This protein specifically catalyzes the removal of signal peptides from prolipoproteins.</text>
</comment>
<comment type="caution">
    <text evidence="9">Lacks conserved residue(s) required for the propagation of feature annotation.</text>
</comment>
<evidence type="ECO:0000256" key="6">
    <source>
        <dbReference type="ARBA" id="ARBA00022801"/>
    </source>
</evidence>
<comment type="pathway">
    <text evidence="9">Protein modification; lipoprotein biosynthesis (signal peptide cleavage).</text>
</comment>
<feature type="active site" evidence="9">
    <location>
        <position position="133"/>
    </location>
</feature>
<comment type="caution">
    <text evidence="12">The sequence shown here is derived from an EMBL/GenBank/DDBJ whole genome shotgun (WGS) entry which is preliminary data.</text>
</comment>